<evidence type="ECO:0000313" key="1">
    <source>
        <dbReference type="EMBL" id="EMY16304.1"/>
    </source>
</evidence>
<comment type="caution">
    <text evidence="1">The sequence shown here is derived from an EMBL/GenBank/DDBJ whole genome shotgun (WGS) entry which is preliminary data.</text>
</comment>
<sequence length="40" mass="4285">MLLVGNLALYGSLSFPTLLETTRNALLLVGNLALYGSLDF</sequence>
<reference evidence="1 2" key="1">
    <citation type="submission" date="2013-02" db="EMBL/GenBank/DDBJ databases">
        <authorList>
            <person name="Harkins D.M."/>
            <person name="Durkin A.S."/>
            <person name="Brinkac L.M."/>
            <person name="Haft D.H."/>
            <person name="Selengut J.D."/>
            <person name="Sanka R."/>
            <person name="DePew J."/>
            <person name="Purushe J."/>
            <person name="Haake D.A."/>
            <person name="Matsunaga J."/>
            <person name="Vinetz J.M."/>
            <person name="Sutton G.G."/>
            <person name="Nierman W.C."/>
            <person name="Fouts D.E."/>
        </authorList>
    </citation>
    <scope>NUCLEOTIDE SEQUENCE [LARGE SCALE GENOMIC DNA]</scope>
    <source>
        <strain evidence="1 2">Ecochallenge</strain>
    </source>
</reference>
<dbReference type="AlphaFoldDB" id="N1UEB9"/>
<accession>N1UEB9</accession>
<dbReference type="Proteomes" id="UP000012249">
    <property type="component" value="Unassembled WGS sequence"/>
</dbReference>
<name>N1UEB9_9LEPT</name>
<evidence type="ECO:0000313" key="2">
    <source>
        <dbReference type="Proteomes" id="UP000012249"/>
    </source>
</evidence>
<organism evidence="1 2">
    <name type="scientific">Leptospira weilii str. Ecochallenge</name>
    <dbReference type="NCBI Taxonomy" id="1049986"/>
    <lineage>
        <taxon>Bacteria</taxon>
        <taxon>Pseudomonadati</taxon>
        <taxon>Spirochaetota</taxon>
        <taxon>Spirochaetia</taxon>
        <taxon>Leptospirales</taxon>
        <taxon>Leptospiraceae</taxon>
        <taxon>Leptospira</taxon>
    </lineage>
</organism>
<protein>
    <submittedName>
        <fullName evidence="1">Uncharacterized protein</fullName>
    </submittedName>
</protein>
<dbReference type="EMBL" id="AHMI02000033">
    <property type="protein sequence ID" value="EMY16304.1"/>
    <property type="molecule type" value="Genomic_DNA"/>
</dbReference>
<proteinExistence type="predicted"/>
<gene>
    <name evidence="1" type="ORF">LEP1GSC043_2695</name>
</gene>